<dbReference type="RefSeq" id="WP_203925044.1">
    <property type="nucleotide sequence ID" value="NZ_BONZ01000158.1"/>
</dbReference>
<dbReference type="PANTHER" id="PTHR40047">
    <property type="entry name" value="UPF0703 PROTEIN YCGQ"/>
    <property type="match status" value="1"/>
</dbReference>
<dbReference type="NCBIfam" id="TIGR03943">
    <property type="entry name" value="TIGR03943 family putative permease subunit"/>
    <property type="match status" value="1"/>
</dbReference>
<keyword evidence="2" id="KW-0812">Transmembrane</keyword>
<feature type="domain" description="DUF1980" evidence="3">
    <location>
        <begin position="7"/>
        <end position="119"/>
    </location>
</feature>
<gene>
    <name evidence="5" type="primary">ycgQ</name>
    <name evidence="5" type="ORF">Raf01_98440</name>
</gene>
<keyword evidence="2" id="KW-1133">Transmembrane helix</keyword>
<proteinExistence type="predicted"/>
<dbReference type="Pfam" id="PF09323">
    <property type="entry name" value="DUF1980"/>
    <property type="match status" value="1"/>
</dbReference>
<dbReference type="EMBL" id="BONZ01000158">
    <property type="protein sequence ID" value="GIH21672.1"/>
    <property type="molecule type" value="Genomic_DNA"/>
</dbReference>
<name>A0A8J3VWE6_9ACTN</name>
<evidence type="ECO:0000313" key="5">
    <source>
        <dbReference type="EMBL" id="GIH21672.1"/>
    </source>
</evidence>
<dbReference type="Pfam" id="PF21537">
    <property type="entry name" value="DUF1980_C"/>
    <property type="match status" value="1"/>
</dbReference>
<dbReference type="InterPro" id="IPR052955">
    <property type="entry name" value="UPF0703_membrane_permease"/>
</dbReference>
<comment type="caution">
    <text evidence="5">The sequence shown here is derived from an EMBL/GenBank/DDBJ whole genome shotgun (WGS) entry which is preliminary data.</text>
</comment>
<keyword evidence="6" id="KW-1185">Reference proteome</keyword>
<evidence type="ECO:0000256" key="1">
    <source>
        <dbReference type="SAM" id="MobiDB-lite"/>
    </source>
</evidence>
<evidence type="ECO:0000259" key="4">
    <source>
        <dbReference type="Pfam" id="PF21537"/>
    </source>
</evidence>
<keyword evidence="2" id="KW-0472">Membrane</keyword>
<accession>A0A8J3VWE6</accession>
<evidence type="ECO:0000259" key="3">
    <source>
        <dbReference type="Pfam" id="PF09323"/>
    </source>
</evidence>
<feature type="compositionally biased region" description="Polar residues" evidence="1">
    <location>
        <begin position="227"/>
        <end position="241"/>
    </location>
</feature>
<protein>
    <submittedName>
        <fullName evidence="5">Membrane protein</fullName>
    </submittedName>
</protein>
<dbReference type="InterPro" id="IPR048447">
    <property type="entry name" value="DUF1980_C"/>
</dbReference>
<organism evidence="5 6">
    <name type="scientific">Rugosimonospora africana</name>
    <dbReference type="NCBI Taxonomy" id="556532"/>
    <lineage>
        <taxon>Bacteria</taxon>
        <taxon>Bacillati</taxon>
        <taxon>Actinomycetota</taxon>
        <taxon>Actinomycetes</taxon>
        <taxon>Micromonosporales</taxon>
        <taxon>Micromonosporaceae</taxon>
        <taxon>Rugosimonospora</taxon>
    </lineage>
</organism>
<evidence type="ECO:0000256" key="2">
    <source>
        <dbReference type="SAM" id="Phobius"/>
    </source>
</evidence>
<dbReference type="Proteomes" id="UP000642748">
    <property type="component" value="Unassembled WGS sequence"/>
</dbReference>
<reference evidence="5" key="1">
    <citation type="submission" date="2021-01" db="EMBL/GenBank/DDBJ databases">
        <title>Whole genome shotgun sequence of Rugosimonospora africana NBRC 104875.</title>
        <authorList>
            <person name="Komaki H."/>
            <person name="Tamura T."/>
        </authorList>
    </citation>
    <scope>NUCLEOTIDE SEQUENCE</scope>
    <source>
        <strain evidence="5">NBRC 104875</strain>
    </source>
</reference>
<evidence type="ECO:0000313" key="6">
    <source>
        <dbReference type="Proteomes" id="UP000642748"/>
    </source>
</evidence>
<dbReference type="PANTHER" id="PTHR40047:SF1">
    <property type="entry name" value="UPF0703 PROTEIN YCGQ"/>
    <property type="match status" value="1"/>
</dbReference>
<sequence length="251" mass="26214">MVKRDLHGLILALLGGTLVKLTVTGQYERYVKAAMRPYLFAAGLILLAVAAAALWPAVFGRRSAETDDHHGDAGHAHTGDGHGHRHGRADMAWLLVVPAAVVLLIAPPAIGSYSAGRSGTALGAASSSDYPPLPAGDPVTVSVLDYASRAVFDGRSLAGRRVELSGFLLSNGSGGWYLTRMVITCCAADAQPIKVGLTGAVPANARANEWLEATGEYTDRVDKDPVNGQSIPYLSVTSSTPIPAPAQQYDS</sequence>
<dbReference type="AlphaFoldDB" id="A0A8J3VWE6"/>
<feature type="region of interest" description="Disordered" evidence="1">
    <location>
        <begin position="221"/>
        <end position="251"/>
    </location>
</feature>
<feature type="transmembrane region" description="Helical" evidence="2">
    <location>
        <begin position="37"/>
        <end position="58"/>
    </location>
</feature>
<feature type="transmembrane region" description="Helical" evidence="2">
    <location>
        <begin position="91"/>
        <end position="110"/>
    </location>
</feature>
<feature type="domain" description="DUF1980" evidence="4">
    <location>
        <begin position="158"/>
        <end position="249"/>
    </location>
</feature>
<dbReference type="InterPro" id="IPR048493">
    <property type="entry name" value="DUF1980_N"/>
</dbReference>
<dbReference type="InterPro" id="IPR015402">
    <property type="entry name" value="DUF1980"/>
</dbReference>